<sequence length="643" mass="69732">MNGINVSSNLVFTGSATSWNVSYTGLQPNQSYTAVISVTDANGGNASSTLKLDTWNPVFQFEAEDFDFNGGQYIDNPTPSSYAGQVGVLGIDEFNNNAVPPYAGASASNKRPNDPIATTLVTDAHRQQYIDANASDYNVGFLGPFFWQNYTRAWPAGKYNVYARMASGAITPATIHMALDQVTNGIGTTTQFTRHIGAFTIPTSGGYSAYLYVPLLDQFGNYAEVSLNGTNTLRTTFARSFGTNFPAEVGLNINFYMLVAPRTDLPRIDNVYPDGSVLMQTTNKFSFVASSPTYGINTTNLQVTLNGVNISSNLVITGSSTNWNVSYPLALNQSYTALISVTDQHGTLATTTVSFDTFNPGNFSWEAEDYDFNPGFSPISNSTGNRYIDNPTPTSTAADDSYFSQMGDLGIDVDPIYSTIHPGNHVYRSSDWISTEITSDSARQKYISAQLANLDPTIVDYDVYFWTNASWINWTRTFPTGNFRAYARLSGAASAFNLQLAQVTSGWGTPTQPTQYLGTFKGTGTGFGNWQWVTLVNTNTGQPITLSLGGTNTFQMTADGNENANFFMLVPVATVPNITASRSGANILLSFPTEVGFSYTVLYKNNLTDANWTVLGTVNGDGSVKSLSDGISQASRFYRLSIQ</sequence>
<dbReference type="RefSeq" id="WP_007412879.1">
    <property type="nucleotide sequence ID" value="NZ_ABOX02000002.1"/>
</dbReference>
<dbReference type="STRING" id="320771.Cflav_PD5701"/>
<evidence type="ECO:0000313" key="1">
    <source>
        <dbReference type="EMBL" id="EEF63066.1"/>
    </source>
</evidence>
<dbReference type="Proteomes" id="UP000003688">
    <property type="component" value="Unassembled WGS sequence"/>
</dbReference>
<accession>B9XAN1</accession>
<dbReference type="EMBL" id="ABOX02000002">
    <property type="protein sequence ID" value="EEF63066.1"/>
    <property type="molecule type" value="Genomic_DNA"/>
</dbReference>
<reference evidence="1 2" key="1">
    <citation type="journal article" date="2011" name="J. Bacteriol.">
        <title>Genome sequence of 'Pedosphaera parvula' Ellin514, an aerobic Verrucomicrobial isolate from pasture soil.</title>
        <authorList>
            <person name="Kant R."/>
            <person name="van Passel M.W."/>
            <person name="Sangwan P."/>
            <person name="Palva A."/>
            <person name="Lucas S."/>
            <person name="Copeland A."/>
            <person name="Lapidus A."/>
            <person name="Glavina Del Rio T."/>
            <person name="Dalin E."/>
            <person name="Tice H."/>
            <person name="Bruce D."/>
            <person name="Goodwin L."/>
            <person name="Pitluck S."/>
            <person name="Chertkov O."/>
            <person name="Larimer F.W."/>
            <person name="Land M.L."/>
            <person name="Hauser L."/>
            <person name="Brettin T.S."/>
            <person name="Detter J.C."/>
            <person name="Han S."/>
            <person name="de Vos W.M."/>
            <person name="Janssen P.H."/>
            <person name="Smidt H."/>
        </authorList>
    </citation>
    <scope>NUCLEOTIDE SEQUENCE [LARGE SCALE GENOMIC DNA]</scope>
    <source>
        <strain evidence="1 2">Ellin514</strain>
    </source>
</reference>
<dbReference type="Gene3D" id="2.60.120.260">
    <property type="entry name" value="Galactose-binding domain-like"/>
    <property type="match status" value="1"/>
</dbReference>
<comment type="caution">
    <text evidence="1">The sequence shown here is derived from an EMBL/GenBank/DDBJ whole genome shotgun (WGS) entry which is preliminary data.</text>
</comment>
<organism evidence="1 2">
    <name type="scientific">Pedosphaera parvula (strain Ellin514)</name>
    <dbReference type="NCBI Taxonomy" id="320771"/>
    <lineage>
        <taxon>Bacteria</taxon>
        <taxon>Pseudomonadati</taxon>
        <taxon>Verrucomicrobiota</taxon>
        <taxon>Pedosphaerae</taxon>
        <taxon>Pedosphaerales</taxon>
        <taxon>Pedosphaeraceae</taxon>
        <taxon>Pedosphaera</taxon>
    </lineage>
</organism>
<name>B9XAN1_PEDPL</name>
<gene>
    <name evidence="1" type="ORF">Cflav_PD5701</name>
</gene>
<dbReference type="AlphaFoldDB" id="B9XAN1"/>
<proteinExistence type="predicted"/>
<keyword evidence="2" id="KW-1185">Reference proteome</keyword>
<protein>
    <submittedName>
        <fullName evidence="1">Uncharacterized protein</fullName>
    </submittedName>
</protein>
<evidence type="ECO:0000313" key="2">
    <source>
        <dbReference type="Proteomes" id="UP000003688"/>
    </source>
</evidence>